<name>A0ABT1GAQ6_9GAMM</name>
<sequence>MSRSRISVLDITVIALLGLGLGFWLAASLGGPAAGEAHLYLDGERHGSLALNQDGEYAVNGPLGESRLAVRDGRIRITQAPCPHRLCMRQGWQEQAGATINCVPNRLHIRLQGRETAYDSLHY</sequence>
<dbReference type="InterPro" id="IPR038690">
    <property type="entry name" value="NusG_2_sf"/>
</dbReference>
<evidence type="ECO:0008006" key="3">
    <source>
        <dbReference type="Google" id="ProtNLM"/>
    </source>
</evidence>
<accession>A0ABT1GAQ6</accession>
<keyword evidence="2" id="KW-1185">Reference proteome</keyword>
<protein>
    <recommendedName>
        <fullName evidence="3">NusG domain-containing protein</fullName>
    </recommendedName>
</protein>
<evidence type="ECO:0000313" key="2">
    <source>
        <dbReference type="Proteomes" id="UP001523550"/>
    </source>
</evidence>
<dbReference type="Proteomes" id="UP001523550">
    <property type="component" value="Unassembled WGS sequence"/>
</dbReference>
<proteinExistence type="predicted"/>
<reference evidence="1 2" key="1">
    <citation type="submission" date="2022-03" db="EMBL/GenBank/DDBJ databases">
        <title>Genomic Encyclopedia of Type Strains, Phase III (KMG-III): the genomes of soil and plant-associated and newly described type strains.</title>
        <authorList>
            <person name="Whitman W."/>
        </authorList>
    </citation>
    <scope>NUCLEOTIDE SEQUENCE [LARGE SCALE GENOMIC DNA]</scope>
    <source>
        <strain evidence="1 2">BSker1</strain>
    </source>
</reference>
<comment type="caution">
    <text evidence="1">The sequence shown here is derived from an EMBL/GenBank/DDBJ whole genome shotgun (WGS) entry which is preliminary data.</text>
</comment>
<dbReference type="Gene3D" id="2.60.320.10">
    <property type="entry name" value="N-utilization substance G protein NusG, insert domain"/>
    <property type="match status" value="1"/>
</dbReference>
<organism evidence="1 2">
    <name type="scientific">Natronospira proteinivora</name>
    <dbReference type="NCBI Taxonomy" id="1807133"/>
    <lineage>
        <taxon>Bacteria</taxon>
        <taxon>Pseudomonadati</taxon>
        <taxon>Pseudomonadota</taxon>
        <taxon>Gammaproteobacteria</taxon>
        <taxon>Natronospirales</taxon>
        <taxon>Natronospiraceae</taxon>
        <taxon>Natronospira</taxon>
    </lineage>
</organism>
<dbReference type="Pfam" id="PF07009">
    <property type="entry name" value="NusG_II"/>
    <property type="match status" value="1"/>
</dbReference>
<gene>
    <name evidence="1" type="ORF">J2T60_002404</name>
</gene>
<evidence type="ECO:0000313" key="1">
    <source>
        <dbReference type="EMBL" id="MCP1728404.1"/>
    </source>
</evidence>
<dbReference type="RefSeq" id="WP_253450487.1">
    <property type="nucleotide sequence ID" value="NZ_JALJYF010000002.1"/>
</dbReference>
<dbReference type="EMBL" id="JALJYF010000002">
    <property type="protein sequence ID" value="MCP1728404.1"/>
    <property type="molecule type" value="Genomic_DNA"/>
</dbReference>